<dbReference type="EMBL" id="JBHSBC010000008">
    <property type="protein sequence ID" value="MFC3980370.1"/>
    <property type="molecule type" value="Genomic_DNA"/>
</dbReference>
<keyword evidence="3" id="KW-0804">Transcription</keyword>
<dbReference type="PANTHER" id="PTHR43133:SF62">
    <property type="entry name" value="RNA POLYMERASE SIGMA FACTOR SIGZ"/>
    <property type="match status" value="1"/>
</dbReference>
<organism evidence="5 6">
    <name type="scientific">Streptosporangium jomthongense</name>
    <dbReference type="NCBI Taxonomy" id="1193683"/>
    <lineage>
        <taxon>Bacteria</taxon>
        <taxon>Bacillati</taxon>
        <taxon>Actinomycetota</taxon>
        <taxon>Actinomycetes</taxon>
        <taxon>Streptosporangiales</taxon>
        <taxon>Streptosporangiaceae</taxon>
        <taxon>Streptosporangium</taxon>
    </lineage>
</organism>
<gene>
    <name evidence="5" type="ORF">ACFOYY_09575</name>
</gene>
<dbReference type="Pfam" id="PF04542">
    <property type="entry name" value="Sigma70_r2"/>
    <property type="match status" value="1"/>
</dbReference>
<protein>
    <submittedName>
        <fullName evidence="5">Sigma factor</fullName>
    </submittedName>
</protein>
<name>A0ABV8EXA7_9ACTN</name>
<dbReference type="PANTHER" id="PTHR43133">
    <property type="entry name" value="RNA POLYMERASE ECF-TYPE SIGMA FACTO"/>
    <property type="match status" value="1"/>
</dbReference>
<dbReference type="InterPro" id="IPR013325">
    <property type="entry name" value="RNA_pol_sigma_r2"/>
</dbReference>
<evidence type="ECO:0000313" key="6">
    <source>
        <dbReference type="Proteomes" id="UP001595698"/>
    </source>
</evidence>
<dbReference type="RefSeq" id="WP_386189390.1">
    <property type="nucleotide sequence ID" value="NZ_JBHSBC010000008.1"/>
</dbReference>
<keyword evidence="6" id="KW-1185">Reference proteome</keyword>
<dbReference type="Proteomes" id="UP001595698">
    <property type="component" value="Unassembled WGS sequence"/>
</dbReference>
<evidence type="ECO:0000259" key="4">
    <source>
        <dbReference type="Pfam" id="PF04542"/>
    </source>
</evidence>
<sequence>MERTMRTRLRAGDPAAFSELFGEHAQTIYRYAARTTGDRTAAEDVVSLAFLEAWRLRGRLKPDGGGVGPWLFGIAANVMRNTARAARRHRAAMSRMPVRDPAEEAERIAAAVTVLLEQLYTWQGDGDPFRAFDQIQGLMSERIVPPATRAALYRATALIPGVRLVARSADAMNRQGIAVAFDADGERTEWIFDADSLTFLGTRDYLIADSSRGRAGTLMSSSAVMSQTVTDQAG</sequence>
<feature type="domain" description="RNA polymerase sigma-70 region 2" evidence="4">
    <location>
        <begin position="20"/>
        <end position="88"/>
    </location>
</feature>
<evidence type="ECO:0000256" key="3">
    <source>
        <dbReference type="ARBA" id="ARBA00023163"/>
    </source>
</evidence>
<dbReference type="SUPFAM" id="SSF88946">
    <property type="entry name" value="Sigma2 domain of RNA polymerase sigma factors"/>
    <property type="match status" value="1"/>
</dbReference>
<evidence type="ECO:0000313" key="5">
    <source>
        <dbReference type="EMBL" id="MFC3980370.1"/>
    </source>
</evidence>
<dbReference type="Gene3D" id="1.10.1740.10">
    <property type="match status" value="1"/>
</dbReference>
<comment type="caution">
    <text evidence="5">The sequence shown here is derived from an EMBL/GenBank/DDBJ whole genome shotgun (WGS) entry which is preliminary data.</text>
</comment>
<accession>A0ABV8EXA7</accession>
<evidence type="ECO:0000256" key="1">
    <source>
        <dbReference type="ARBA" id="ARBA00023015"/>
    </source>
</evidence>
<reference evidence="6" key="1">
    <citation type="journal article" date="2019" name="Int. J. Syst. Evol. Microbiol.">
        <title>The Global Catalogue of Microorganisms (GCM) 10K type strain sequencing project: providing services to taxonomists for standard genome sequencing and annotation.</title>
        <authorList>
            <consortium name="The Broad Institute Genomics Platform"/>
            <consortium name="The Broad Institute Genome Sequencing Center for Infectious Disease"/>
            <person name="Wu L."/>
            <person name="Ma J."/>
        </authorList>
    </citation>
    <scope>NUCLEOTIDE SEQUENCE [LARGE SCALE GENOMIC DNA]</scope>
    <source>
        <strain evidence="6">TBRC 7912</strain>
    </source>
</reference>
<evidence type="ECO:0000256" key="2">
    <source>
        <dbReference type="ARBA" id="ARBA00023082"/>
    </source>
</evidence>
<proteinExistence type="predicted"/>
<keyword evidence="1" id="KW-0805">Transcription regulation</keyword>
<dbReference type="InterPro" id="IPR039425">
    <property type="entry name" value="RNA_pol_sigma-70-like"/>
</dbReference>
<dbReference type="InterPro" id="IPR007627">
    <property type="entry name" value="RNA_pol_sigma70_r2"/>
</dbReference>
<keyword evidence="2" id="KW-0731">Sigma factor</keyword>